<feature type="transmembrane region" description="Helical" evidence="2">
    <location>
        <begin position="377"/>
        <end position="397"/>
    </location>
</feature>
<reference evidence="3" key="1">
    <citation type="submission" date="2021-03" db="EMBL/GenBank/DDBJ databases">
        <authorList>
            <person name="So Y."/>
        </authorList>
    </citation>
    <scope>NUCLEOTIDE SEQUENCE</scope>
    <source>
        <strain evidence="3">SG15</strain>
    </source>
</reference>
<evidence type="ECO:0000313" key="3">
    <source>
        <dbReference type="EMBL" id="MBP0496105.1"/>
    </source>
</evidence>
<keyword evidence="2" id="KW-0812">Transmembrane</keyword>
<keyword evidence="2" id="KW-1133">Transmembrane helix</keyword>
<evidence type="ECO:0000256" key="2">
    <source>
        <dbReference type="SAM" id="Phobius"/>
    </source>
</evidence>
<keyword evidence="4" id="KW-1185">Reference proteome</keyword>
<dbReference type="AlphaFoldDB" id="A0A940S8N8"/>
<feature type="transmembrane region" description="Helical" evidence="2">
    <location>
        <begin position="117"/>
        <end position="135"/>
    </location>
</feature>
<evidence type="ECO:0000256" key="1">
    <source>
        <dbReference type="SAM" id="MobiDB-lite"/>
    </source>
</evidence>
<dbReference type="EMBL" id="JAGIZA010000027">
    <property type="protein sequence ID" value="MBP0496105.1"/>
    <property type="molecule type" value="Genomic_DNA"/>
</dbReference>
<comment type="caution">
    <text evidence="3">The sequence shown here is derived from an EMBL/GenBank/DDBJ whole genome shotgun (WGS) entry which is preliminary data.</text>
</comment>
<organism evidence="3 4">
    <name type="scientific">Roseomonas indoligenes</name>
    <dbReference type="NCBI Taxonomy" id="2820811"/>
    <lineage>
        <taxon>Bacteria</taxon>
        <taxon>Pseudomonadati</taxon>
        <taxon>Pseudomonadota</taxon>
        <taxon>Alphaproteobacteria</taxon>
        <taxon>Acetobacterales</taxon>
        <taxon>Roseomonadaceae</taxon>
        <taxon>Roseomonas</taxon>
    </lineage>
</organism>
<feature type="transmembrane region" description="Helical" evidence="2">
    <location>
        <begin position="355"/>
        <end position="371"/>
    </location>
</feature>
<protein>
    <recommendedName>
        <fullName evidence="5">Glycosyltransferase RgtA/B/C/D-like domain-containing protein</fullName>
    </recommendedName>
</protein>
<proteinExistence type="predicted"/>
<accession>A0A940S8N8</accession>
<sequence>MFRLELLLVIPIVVGTIIALMHTAVNAGLGETGRAALSFLRGDGLSNPYMLPTGPTAHVSPIHTAYLAGIFALLGENTATSRVAQGLVCVALWVASTFLSLRIAARLGLGQAGRWTIVLLTCVTPFYLTDSVLYYRQWDQPFAAFLLVASLAVVLRARAEGGRGTVASAAGLAGIGGLVSPAVLPAMLLGLLTLLPWREGRRAATQGLLAGVIVAACLVPWGIRNSQELGVFTMTRSNFGLELAVGNNDLADGTPMGAGIHPFVTPEAARRAAEVGEAAYMREMRDLAMSWIREHPGRFVELSATRAKLLLFPREDMIDWRPVVPIIVAWIWFTAYGAAKLLGTLLVVWRGPHRVLWLAYTVLPLAPYILTHVTTRYGFVVFFPTACLIGVAVDNLARRKCTKSMRGYSGPPSSLPKVDQQAA</sequence>
<gene>
    <name evidence="3" type="ORF">J5Y10_25205</name>
</gene>
<name>A0A940S8N8_9PROT</name>
<feature type="region of interest" description="Disordered" evidence="1">
    <location>
        <begin position="403"/>
        <end position="423"/>
    </location>
</feature>
<feature type="transmembrane region" description="Helical" evidence="2">
    <location>
        <begin position="86"/>
        <end position="105"/>
    </location>
</feature>
<feature type="transmembrane region" description="Helical" evidence="2">
    <location>
        <begin position="142"/>
        <end position="159"/>
    </location>
</feature>
<feature type="transmembrane region" description="Helical" evidence="2">
    <location>
        <begin position="7"/>
        <end position="29"/>
    </location>
</feature>
<evidence type="ECO:0008006" key="5">
    <source>
        <dbReference type="Google" id="ProtNLM"/>
    </source>
</evidence>
<dbReference type="RefSeq" id="WP_209376897.1">
    <property type="nucleotide sequence ID" value="NZ_JAGIZA010000027.1"/>
</dbReference>
<feature type="transmembrane region" description="Helical" evidence="2">
    <location>
        <begin position="171"/>
        <end position="195"/>
    </location>
</feature>
<feature type="transmembrane region" description="Helical" evidence="2">
    <location>
        <begin position="49"/>
        <end position="74"/>
    </location>
</feature>
<keyword evidence="2" id="KW-0472">Membrane</keyword>
<feature type="transmembrane region" description="Helical" evidence="2">
    <location>
        <begin position="207"/>
        <end position="223"/>
    </location>
</feature>
<evidence type="ECO:0000313" key="4">
    <source>
        <dbReference type="Proteomes" id="UP000677537"/>
    </source>
</evidence>
<feature type="transmembrane region" description="Helical" evidence="2">
    <location>
        <begin position="323"/>
        <end position="348"/>
    </location>
</feature>
<dbReference type="Proteomes" id="UP000677537">
    <property type="component" value="Unassembled WGS sequence"/>
</dbReference>